<feature type="transmembrane region" description="Helical" evidence="6">
    <location>
        <begin position="12"/>
        <end position="31"/>
    </location>
</feature>
<evidence type="ECO:0000256" key="2">
    <source>
        <dbReference type="ARBA" id="ARBA00005268"/>
    </source>
</evidence>
<evidence type="ECO:0000313" key="8">
    <source>
        <dbReference type="EMBL" id="WJW66046.1"/>
    </source>
</evidence>
<comment type="similarity">
    <text evidence="2">Belongs to the UPF0014 family.</text>
</comment>
<dbReference type="EMBL" id="JACATZ010000001">
    <property type="protein sequence ID" value="NWJ46676.1"/>
    <property type="molecule type" value="Genomic_DNA"/>
</dbReference>
<dbReference type="Pfam" id="PF03649">
    <property type="entry name" value="UPF0014"/>
    <property type="match status" value="1"/>
</dbReference>
<evidence type="ECO:0000313" key="10">
    <source>
        <dbReference type="Proteomes" id="UP001431572"/>
    </source>
</evidence>
<keyword evidence="3 6" id="KW-0812">Transmembrane</keyword>
<feature type="transmembrane region" description="Helical" evidence="6">
    <location>
        <begin position="43"/>
        <end position="63"/>
    </location>
</feature>
<gene>
    <name evidence="7" type="primary">fetB</name>
    <name evidence="7" type="ORF">HXX08_12415</name>
    <name evidence="8" type="ORF">OZ401_001828</name>
</gene>
<organism evidence="7 9">
    <name type="scientific">Candidatus Chlorohelix allophototropha</name>
    <dbReference type="NCBI Taxonomy" id="3003348"/>
    <lineage>
        <taxon>Bacteria</taxon>
        <taxon>Bacillati</taxon>
        <taxon>Chloroflexota</taxon>
        <taxon>Chloroflexia</taxon>
        <taxon>Candidatus Chloroheliales</taxon>
        <taxon>Candidatus Chloroheliaceae</taxon>
        <taxon>Candidatus Chlorohelix</taxon>
    </lineage>
</organism>
<evidence type="ECO:0000256" key="1">
    <source>
        <dbReference type="ARBA" id="ARBA00004141"/>
    </source>
</evidence>
<evidence type="ECO:0000313" key="9">
    <source>
        <dbReference type="Proteomes" id="UP000521676"/>
    </source>
</evidence>
<evidence type="ECO:0000313" key="7">
    <source>
        <dbReference type="EMBL" id="NWJ46676.1"/>
    </source>
</evidence>
<accession>A0A8T7M3I3</accession>
<reference evidence="8" key="2">
    <citation type="journal article" date="2024" name="Nature">
        <title>Anoxygenic phototroph of the Chloroflexota uses a type I reaction centre.</title>
        <authorList>
            <person name="Tsuji J.M."/>
            <person name="Shaw N.A."/>
            <person name="Nagashima S."/>
            <person name="Venkiteswaran J.J."/>
            <person name="Schiff S.L."/>
            <person name="Watanabe T."/>
            <person name="Fukui M."/>
            <person name="Hanada S."/>
            <person name="Tank M."/>
            <person name="Neufeld J.D."/>
        </authorList>
    </citation>
    <scope>NUCLEOTIDE SEQUENCE</scope>
    <source>
        <strain evidence="8">L227-S17</strain>
    </source>
</reference>
<dbReference type="RefSeq" id="WP_341467928.1">
    <property type="nucleotide sequence ID" value="NZ_CP128399.1"/>
</dbReference>
<proteinExistence type="inferred from homology"/>
<dbReference type="PANTHER" id="PTHR30028:SF0">
    <property type="entry name" value="PROTEIN ALUMINUM SENSITIVE 3"/>
    <property type="match status" value="1"/>
</dbReference>
<dbReference type="InterPro" id="IPR005226">
    <property type="entry name" value="UPF0014_fam"/>
</dbReference>
<dbReference type="GO" id="GO:0005886">
    <property type="term" value="C:plasma membrane"/>
    <property type="evidence" value="ECO:0007669"/>
    <property type="project" value="TreeGrafter"/>
</dbReference>
<name>A0A8T7M3I3_9CHLR</name>
<comment type="subcellular location">
    <subcellularLocation>
        <location evidence="1">Membrane</location>
        <topology evidence="1">Multi-pass membrane protein</topology>
    </subcellularLocation>
</comment>
<feature type="transmembrane region" description="Helical" evidence="6">
    <location>
        <begin position="220"/>
        <end position="245"/>
    </location>
</feature>
<keyword evidence="4 6" id="KW-1133">Transmembrane helix</keyword>
<protein>
    <submittedName>
        <fullName evidence="7">Iron export ABC transporter permease subunit FetB</fullName>
    </submittedName>
</protein>
<dbReference type="Proteomes" id="UP001431572">
    <property type="component" value="Chromosome 1"/>
</dbReference>
<sequence>MLSNLFKDQFMLGIFQAVATVTLVLLVTLGARWQKIHLEKEVIVALIRGIVQIVLVGLVLVFVFKGPGWISVFILLAMIIAASSMNYQRTKTIPGAFWVSFYGIGLGAGVVILLMVLIGVIDSASISVIPVGSMLVANAMNAGAQALERYNSDVKAHIGLIEAGLALGATPETMVAPYIQSAVHSSLIPRIDNLSSLGIVWIPGLMTGMILAGSDPIYAAIYQFAVIAMIYAASGLTSITSVLLIRARTFSTAQQLILRPIEVTKVK</sequence>
<feature type="transmembrane region" description="Helical" evidence="6">
    <location>
        <begin position="69"/>
        <end position="87"/>
    </location>
</feature>
<feature type="transmembrane region" description="Helical" evidence="6">
    <location>
        <begin position="194"/>
        <end position="214"/>
    </location>
</feature>
<evidence type="ECO:0000256" key="5">
    <source>
        <dbReference type="ARBA" id="ARBA00023136"/>
    </source>
</evidence>
<dbReference type="Proteomes" id="UP000521676">
    <property type="component" value="Unassembled WGS sequence"/>
</dbReference>
<dbReference type="EMBL" id="CP128399">
    <property type="protein sequence ID" value="WJW66046.1"/>
    <property type="molecule type" value="Genomic_DNA"/>
</dbReference>
<evidence type="ECO:0000256" key="3">
    <source>
        <dbReference type="ARBA" id="ARBA00022692"/>
    </source>
</evidence>
<dbReference type="PANTHER" id="PTHR30028">
    <property type="entry name" value="UPF0014 INNER MEMBRANE PROTEIN YBBM-RELATED"/>
    <property type="match status" value="1"/>
</dbReference>
<feature type="transmembrane region" description="Helical" evidence="6">
    <location>
        <begin position="99"/>
        <end position="121"/>
    </location>
</feature>
<evidence type="ECO:0000256" key="4">
    <source>
        <dbReference type="ARBA" id="ARBA00022989"/>
    </source>
</evidence>
<dbReference type="AlphaFoldDB" id="A0A8T7M3I3"/>
<keyword evidence="5 6" id="KW-0472">Membrane</keyword>
<evidence type="ECO:0000256" key="6">
    <source>
        <dbReference type="SAM" id="Phobius"/>
    </source>
</evidence>
<keyword evidence="10" id="KW-1185">Reference proteome</keyword>
<reference evidence="7 9" key="1">
    <citation type="submission" date="2020-06" db="EMBL/GenBank/DDBJ databases">
        <title>Anoxygenic phototrophic Chloroflexota member uses a Type I reaction center.</title>
        <authorList>
            <person name="Tsuji J.M."/>
            <person name="Shaw N.A."/>
            <person name="Nagashima S."/>
            <person name="Venkiteswaran J."/>
            <person name="Schiff S.L."/>
            <person name="Hanada S."/>
            <person name="Tank M."/>
            <person name="Neufeld J.D."/>
        </authorList>
    </citation>
    <scope>NUCLEOTIDE SEQUENCE [LARGE SCALE GENOMIC DNA]</scope>
    <source>
        <strain evidence="7">L227-S17</strain>
    </source>
</reference>
<feature type="transmembrane region" description="Helical" evidence="6">
    <location>
        <begin position="127"/>
        <end position="147"/>
    </location>
</feature>